<dbReference type="AlphaFoldDB" id="A0A1I1M183"/>
<dbReference type="PANTHER" id="PTHR35563">
    <property type="entry name" value="BARREL METAL-DEPENDENT HYDROLASE, PUTATIVE (AFU_ORTHOLOGUE AFUA_1G16240)-RELATED"/>
    <property type="match status" value="1"/>
</dbReference>
<sequence length="272" mass="29704">MAEVIPFNGHYRHDHREPHGCFDAHLHIIDPDFPLIANQGYRPAFFTIEDYQKAVRGLDVRGGAVVSGSFQGTDQTWLLAALEALGGDFVGVTQLPDEVSNKRLLELDEAGVRAIRFNLRRGGHQDIGAMIRQARRVFDEVGWHCEIYADARELAPHLTLLRALPSMVIDHLGLSQEGLPTLLALVEAGAHVKATGFGRVSMNVPATLAAIADINPHALLFGTDLPGTRAPRPFRDSDIELLHNTLGDAHAMLALHDNAVALYRPRGSDSVA</sequence>
<dbReference type="Pfam" id="PF04909">
    <property type="entry name" value="Amidohydro_2"/>
    <property type="match status" value="1"/>
</dbReference>
<dbReference type="EMBL" id="FOLY01000005">
    <property type="protein sequence ID" value="SFC76353.1"/>
    <property type="molecule type" value="Genomic_DNA"/>
</dbReference>
<feature type="domain" description="Amidohydrolase-related" evidence="1">
    <location>
        <begin position="23"/>
        <end position="264"/>
    </location>
</feature>
<dbReference type="GO" id="GO:0016787">
    <property type="term" value="F:hydrolase activity"/>
    <property type="evidence" value="ECO:0007669"/>
    <property type="project" value="UniProtKB-KW"/>
</dbReference>
<dbReference type="InterPro" id="IPR032466">
    <property type="entry name" value="Metal_Hydrolase"/>
</dbReference>
<evidence type="ECO:0000259" key="1">
    <source>
        <dbReference type="Pfam" id="PF04909"/>
    </source>
</evidence>
<dbReference type="OrthoDB" id="9787654at2"/>
<dbReference type="InterPro" id="IPR006680">
    <property type="entry name" value="Amidohydro-rel"/>
</dbReference>
<dbReference type="RefSeq" id="WP_090134903.1">
    <property type="nucleotide sequence ID" value="NZ_FOLY01000005.1"/>
</dbReference>
<proteinExistence type="predicted"/>
<protein>
    <submittedName>
        <fullName evidence="2">Predicted metal-dependent hydrolase, TIM-barrel fold</fullName>
    </submittedName>
</protein>
<dbReference type="InterPro" id="IPR052358">
    <property type="entry name" value="Aro_Compnd_Degr_Hydrolases"/>
</dbReference>
<reference evidence="3" key="1">
    <citation type="submission" date="2016-10" db="EMBL/GenBank/DDBJ databases">
        <authorList>
            <person name="Varghese N."/>
            <person name="Submissions S."/>
        </authorList>
    </citation>
    <scope>NUCLEOTIDE SEQUENCE [LARGE SCALE GENOMIC DNA]</scope>
    <source>
        <strain evidence="3">DSM 23439</strain>
    </source>
</reference>
<dbReference type="Proteomes" id="UP000199046">
    <property type="component" value="Unassembled WGS sequence"/>
</dbReference>
<gene>
    <name evidence="2" type="ORF">SAMN05421848_2696</name>
</gene>
<name>A0A1I1M183_9GAMM</name>
<dbReference type="SUPFAM" id="SSF51556">
    <property type="entry name" value="Metallo-dependent hydrolases"/>
    <property type="match status" value="1"/>
</dbReference>
<organism evidence="2 3">
    <name type="scientific">Kushneria avicenniae</name>
    <dbReference type="NCBI Taxonomy" id="402385"/>
    <lineage>
        <taxon>Bacteria</taxon>
        <taxon>Pseudomonadati</taxon>
        <taxon>Pseudomonadota</taxon>
        <taxon>Gammaproteobacteria</taxon>
        <taxon>Oceanospirillales</taxon>
        <taxon>Halomonadaceae</taxon>
        <taxon>Kushneria</taxon>
    </lineage>
</organism>
<dbReference type="Gene3D" id="3.20.20.140">
    <property type="entry name" value="Metal-dependent hydrolases"/>
    <property type="match status" value="1"/>
</dbReference>
<keyword evidence="3" id="KW-1185">Reference proteome</keyword>
<dbReference type="PANTHER" id="PTHR35563:SF2">
    <property type="entry name" value="BARREL METAL-DEPENDENT HYDROLASE, PUTATIVE (AFU_ORTHOLOGUE AFUA_1G16240)-RELATED"/>
    <property type="match status" value="1"/>
</dbReference>
<evidence type="ECO:0000313" key="3">
    <source>
        <dbReference type="Proteomes" id="UP000199046"/>
    </source>
</evidence>
<dbReference type="STRING" id="402385.SAMN05421848_2696"/>
<accession>A0A1I1M183</accession>
<keyword evidence="2" id="KW-0378">Hydrolase</keyword>
<evidence type="ECO:0000313" key="2">
    <source>
        <dbReference type="EMBL" id="SFC76353.1"/>
    </source>
</evidence>